<dbReference type="NCBIfam" id="TIGR00254">
    <property type="entry name" value="GGDEF"/>
    <property type="match status" value="1"/>
</dbReference>
<feature type="domain" description="GGDEF" evidence="3">
    <location>
        <begin position="269"/>
        <end position="402"/>
    </location>
</feature>
<reference evidence="4" key="1">
    <citation type="submission" date="2022-08" db="EMBL/GenBank/DDBJ databases">
        <title>Draft genome sequence of Lysinibacillus sp. strain KH24.</title>
        <authorList>
            <person name="Kanbe H."/>
            <person name="Itoh H."/>
        </authorList>
    </citation>
    <scope>NUCLEOTIDE SEQUENCE</scope>
    <source>
        <strain evidence="4">KH24</strain>
    </source>
</reference>
<dbReference type="Gene3D" id="3.40.50.2300">
    <property type="match status" value="2"/>
</dbReference>
<dbReference type="CDD" id="cd01949">
    <property type="entry name" value="GGDEF"/>
    <property type="match status" value="1"/>
</dbReference>
<evidence type="ECO:0000256" key="1">
    <source>
        <dbReference type="PROSITE-ProRule" id="PRU00169"/>
    </source>
</evidence>
<feature type="domain" description="Response regulatory" evidence="2">
    <location>
        <begin position="114"/>
        <end position="229"/>
    </location>
</feature>
<evidence type="ECO:0000313" key="4">
    <source>
        <dbReference type="EMBL" id="GLC87226.1"/>
    </source>
</evidence>
<comment type="caution">
    <text evidence="4">The sequence shown here is derived from an EMBL/GenBank/DDBJ whole genome shotgun (WGS) entry which is preliminary data.</text>
</comment>
<dbReference type="Pfam" id="PF00990">
    <property type="entry name" value="GGDEF"/>
    <property type="match status" value="1"/>
</dbReference>
<dbReference type="PANTHER" id="PTHR45138:SF9">
    <property type="entry name" value="DIGUANYLATE CYCLASE DGCM-RELATED"/>
    <property type="match status" value="1"/>
</dbReference>
<dbReference type="CDD" id="cd00156">
    <property type="entry name" value="REC"/>
    <property type="match status" value="1"/>
</dbReference>
<dbReference type="RefSeq" id="WP_264986958.1">
    <property type="nucleotide sequence ID" value="NZ_BRZA01000001.1"/>
</dbReference>
<evidence type="ECO:0000313" key="5">
    <source>
        <dbReference type="Proteomes" id="UP001065593"/>
    </source>
</evidence>
<dbReference type="SUPFAM" id="SSF47226">
    <property type="entry name" value="Histidine-containing phosphotransfer domain, HPT domain"/>
    <property type="match status" value="1"/>
</dbReference>
<dbReference type="InterPro" id="IPR036641">
    <property type="entry name" value="HPT_dom_sf"/>
</dbReference>
<dbReference type="Gene3D" id="3.30.70.270">
    <property type="match status" value="1"/>
</dbReference>
<sequence>MDNARYQQMIYKRIHDYMEKWSQTPFVIEKEIYAFLHSLKGTAGSIGLPQLSVLASEKLSSLDMQSEKQWATAEWHDYLAPLLVHVETDQTNHTSMPIIEPVVQTHQQTGEQEFILLIDDDIVFISYMKKILEEQGFSVMVAYNGKRGLELVYEINPTIVFLDVMLPDKSGFHILRNLKSIKKDRMFVAIISANDSDENKIQAYRMGAMDFIAKPIDKDLLIAYVHNRLTYKNELERSVILDELTQTYNRKFMNSQLQKLIKQYERHAELFSIAIVDLDYFKKVNDTYGHLIGDEVLKGFANLVMTLKREQDIFCRYGGEEFVILMPKTNSEGAYILVERLRKAMEVKFFTANNTSFQVTFSAGVAETMAKNLHPQKLLEQADQALYKAKQSGRNQTIVFNYLAEIIKKRVHIKIVVIDDAENIRELVVRYFEKLGLNDEFDVEVMSFADGVSFLQASWYALGSKYIILLDANMPEMDGIEVLKQIRQQYKSRDVIVSILTDREEDELVLQALENGANDYIIKPFDIADVSNKLVNLINRLFV</sequence>
<protein>
    <recommendedName>
        <fullName evidence="6">Diguanylate cyclase</fullName>
    </recommendedName>
</protein>
<feature type="modified residue" description="4-aspartylphosphate" evidence="1">
    <location>
        <position position="163"/>
    </location>
</feature>
<dbReference type="PANTHER" id="PTHR45138">
    <property type="entry name" value="REGULATORY COMPONENTS OF SENSORY TRANSDUCTION SYSTEM"/>
    <property type="match status" value="1"/>
</dbReference>
<dbReference type="InterPro" id="IPR029787">
    <property type="entry name" value="Nucleotide_cyclase"/>
</dbReference>
<organism evidence="4 5">
    <name type="scientific">Lysinibacillus piscis</name>
    <dbReference type="NCBI Taxonomy" id="2518931"/>
    <lineage>
        <taxon>Bacteria</taxon>
        <taxon>Bacillati</taxon>
        <taxon>Bacillota</taxon>
        <taxon>Bacilli</taxon>
        <taxon>Bacillales</taxon>
        <taxon>Bacillaceae</taxon>
        <taxon>Lysinibacillus</taxon>
    </lineage>
</organism>
<dbReference type="PROSITE" id="PS50887">
    <property type="entry name" value="GGDEF"/>
    <property type="match status" value="1"/>
</dbReference>
<dbReference type="InterPro" id="IPR043128">
    <property type="entry name" value="Rev_trsase/Diguanyl_cyclase"/>
</dbReference>
<gene>
    <name evidence="4" type="ORF">LYSBPC_03530</name>
</gene>
<feature type="domain" description="Response regulatory" evidence="2">
    <location>
        <begin position="414"/>
        <end position="538"/>
    </location>
</feature>
<keyword evidence="1" id="KW-0597">Phosphoprotein</keyword>
<accession>A0ABQ5NFW5</accession>
<dbReference type="InterPro" id="IPR050469">
    <property type="entry name" value="Diguanylate_Cyclase"/>
</dbReference>
<keyword evidence="5" id="KW-1185">Reference proteome</keyword>
<dbReference type="InterPro" id="IPR011006">
    <property type="entry name" value="CheY-like_superfamily"/>
</dbReference>
<dbReference type="SMART" id="SM00448">
    <property type="entry name" value="REC"/>
    <property type="match status" value="2"/>
</dbReference>
<evidence type="ECO:0008006" key="6">
    <source>
        <dbReference type="Google" id="ProtNLM"/>
    </source>
</evidence>
<proteinExistence type="predicted"/>
<evidence type="ECO:0000259" key="2">
    <source>
        <dbReference type="PROSITE" id="PS50110"/>
    </source>
</evidence>
<dbReference type="SUPFAM" id="SSF52172">
    <property type="entry name" value="CheY-like"/>
    <property type="match status" value="2"/>
</dbReference>
<dbReference type="InterPro" id="IPR001789">
    <property type="entry name" value="Sig_transdc_resp-reg_receiver"/>
</dbReference>
<evidence type="ECO:0000259" key="3">
    <source>
        <dbReference type="PROSITE" id="PS50887"/>
    </source>
</evidence>
<feature type="modified residue" description="4-aspartylphosphate" evidence="1">
    <location>
        <position position="471"/>
    </location>
</feature>
<dbReference type="Proteomes" id="UP001065593">
    <property type="component" value="Unassembled WGS sequence"/>
</dbReference>
<dbReference type="InterPro" id="IPR000160">
    <property type="entry name" value="GGDEF_dom"/>
</dbReference>
<name>A0ABQ5NFW5_9BACI</name>
<dbReference type="PROSITE" id="PS50110">
    <property type="entry name" value="RESPONSE_REGULATORY"/>
    <property type="match status" value="2"/>
</dbReference>
<dbReference type="EMBL" id="BRZA01000001">
    <property type="protein sequence ID" value="GLC87226.1"/>
    <property type="molecule type" value="Genomic_DNA"/>
</dbReference>
<dbReference type="SUPFAM" id="SSF55073">
    <property type="entry name" value="Nucleotide cyclase"/>
    <property type="match status" value="1"/>
</dbReference>
<dbReference type="SMART" id="SM00267">
    <property type="entry name" value="GGDEF"/>
    <property type="match status" value="1"/>
</dbReference>
<dbReference type="Pfam" id="PF00072">
    <property type="entry name" value="Response_reg"/>
    <property type="match status" value="2"/>
</dbReference>